<dbReference type="OrthoDB" id="5583at2759"/>
<dbReference type="Pfam" id="PF03343">
    <property type="entry name" value="SART-1"/>
    <property type="match status" value="1"/>
</dbReference>
<feature type="compositionally biased region" description="Basic and acidic residues" evidence="7">
    <location>
        <begin position="129"/>
        <end position="140"/>
    </location>
</feature>
<feature type="compositionally biased region" description="Basic residues" evidence="7">
    <location>
        <begin position="1"/>
        <end position="41"/>
    </location>
</feature>
<evidence type="ECO:0000256" key="5">
    <source>
        <dbReference type="ARBA" id="ARBA00023242"/>
    </source>
</evidence>
<organism evidence="8 9">
    <name type="scientific">Candidula unifasciata</name>
    <dbReference type="NCBI Taxonomy" id="100452"/>
    <lineage>
        <taxon>Eukaryota</taxon>
        <taxon>Metazoa</taxon>
        <taxon>Spiralia</taxon>
        <taxon>Lophotrochozoa</taxon>
        <taxon>Mollusca</taxon>
        <taxon>Gastropoda</taxon>
        <taxon>Heterobranchia</taxon>
        <taxon>Euthyneura</taxon>
        <taxon>Panpulmonata</taxon>
        <taxon>Eupulmonata</taxon>
        <taxon>Stylommatophora</taxon>
        <taxon>Helicina</taxon>
        <taxon>Helicoidea</taxon>
        <taxon>Geomitridae</taxon>
        <taxon>Candidula</taxon>
    </lineage>
</organism>
<dbReference type="Proteomes" id="UP000678393">
    <property type="component" value="Unassembled WGS sequence"/>
</dbReference>
<keyword evidence="5" id="KW-0539">Nucleus</keyword>
<evidence type="ECO:0000256" key="7">
    <source>
        <dbReference type="SAM" id="MobiDB-lite"/>
    </source>
</evidence>
<evidence type="ECO:0008006" key="10">
    <source>
        <dbReference type="Google" id="ProtNLM"/>
    </source>
</evidence>
<comment type="similarity">
    <text evidence="2">Belongs to the SNU66/SART1 family.</text>
</comment>
<sequence length="797" mass="90879">MGSSKKHKEKDREGKKKRKHRSKSRSRSRERKRRHRDRSRSKSPGNDRGRETYEASYKDSGFSDDPRAISIDYNHAYVNERNRDQRPPEPREDSQPAQNSGERLSLSIEETNRLRAKLGLKPLDGTAAKGDDSKGKKQDAVHAPPVNLAQQRKTEVLREKMATKKSQREVEKRLQRIKGLGESESDDEGAAAWVSKNRQLQAQRELAEKTAKMLEEMDEDFGIKGLVEQEFKKDEKKHNYSSYDLRGLTVEHGLEKFSEGRDVILTIKDKGVLDEDESDVLVNVNIEDDERAEKNVDNKKKKVDYKPYDEPQFDEYGMMKPAAMLSKYDEEIDGVKKESFTLGSGGVYDAAHEKRMIEIRQQLRAQGQTLDTPGLTLATEYMTKEEMEAAKFKKTKKKVRKIRKKDILKADDLLPLPEESTVQDYGSRMRGKGRFHAEVEDEMSNDGDKKEQIKTEETNPVVVEDVTTEPTFKIEVDDDDIIGPDEDLSGVAVKEDEAQNELQGMLAKARKIKLKKERVSSRQIIEQIQPGTENSSLQNQTASNIILNCTSEFCRNLGEIPTYGLAGNREEDRGELMDMELELMEQRRKQEDLEEATGGWNAVDIDDKPVDIRVDEAVVLEEEPISSEGVVAALMLAQKKGYLEAEAPKKLPALSLKALELQAQNYTIQDKRYDDLDEKNRKRDRYQGGMITEFKEKDSYKPEVKLDYVDDSGRALSAKEAFRQLSHRFHGKGSGKKKTEKRSKKVEEELLMKRMSSTDTPLNTLSLLKDKQKSEKSPYIVLSGSKGFTSNNIVKPT</sequence>
<dbReference type="AlphaFoldDB" id="A0A8S3YE20"/>
<proteinExistence type="inferred from homology"/>
<name>A0A8S3YE20_9EUPU</name>
<evidence type="ECO:0000256" key="6">
    <source>
        <dbReference type="SAM" id="Coils"/>
    </source>
</evidence>
<comment type="caution">
    <text evidence="8">The sequence shown here is derived from an EMBL/GenBank/DDBJ whole genome shotgun (WGS) entry which is preliminary data.</text>
</comment>
<feature type="compositionally biased region" description="Basic and acidic residues" evidence="7">
    <location>
        <begin position="152"/>
        <end position="174"/>
    </location>
</feature>
<feature type="compositionally biased region" description="Basic and acidic residues" evidence="7">
    <location>
        <begin position="78"/>
        <end position="94"/>
    </location>
</feature>
<feature type="coiled-coil region" evidence="6">
    <location>
        <begin position="569"/>
        <end position="596"/>
    </location>
</feature>
<evidence type="ECO:0000313" key="9">
    <source>
        <dbReference type="Proteomes" id="UP000678393"/>
    </source>
</evidence>
<feature type="region of interest" description="Disordered" evidence="7">
    <location>
        <begin position="1"/>
        <end position="191"/>
    </location>
</feature>
<keyword evidence="3" id="KW-0507">mRNA processing</keyword>
<dbReference type="GO" id="GO:0000481">
    <property type="term" value="P:maturation of 5S rRNA"/>
    <property type="evidence" value="ECO:0007669"/>
    <property type="project" value="TreeGrafter"/>
</dbReference>
<accession>A0A8S3YE20</accession>
<dbReference type="InterPro" id="IPR045347">
    <property type="entry name" value="HIND"/>
</dbReference>
<dbReference type="EMBL" id="CAJHNH020000035">
    <property type="protein sequence ID" value="CAG5114764.1"/>
    <property type="molecule type" value="Genomic_DNA"/>
</dbReference>
<keyword evidence="6" id="KW-0175">Coiled coil</keyword>
<evidence type="ECO:0000256" key="1">
    <source>
        <dbReference type="ARBA" id="ARBA00004123"/>
    </source>
</evidence>
<gene>
    <name evidence="8" type="ORF">CUNI_LOCUS322</name>
</gene>
<dbReference type="GO" id="GO:0045292">
    <property type="term" value="P:mRNA cis splicing, via spliceosome"/>
    <property type="evidence" value="ECO:0007669"/>
    <property type="project" value="TreeGrafter"/>
</dbReference>
<protein>
    <recommendedName>
        <fullName evidence="10">U4/U6.U5 tri-snRNP-associated protein 1</fullName>
    </recommendedName>
</protein>
<keyword evidence="4" id="KW-0508">mRNA splicing</keyword>
<evidence type="ECO:0000313" key="8">
    <source>
        <dbReference type="EMBL" id="CAG5114764.1"/>
    </source>
</evidence>
<evidence type="ECO:0000256" key="3">
    <source>
        <dbReference type="ARBA" id="ARBA00022664"/>
    </source>
</evidence>
<dbReference type="InterPro" id="IPR005011">
    <property type="entry name" value="SNU66/SART1"/>
</dbReference>
<reference evidence="8" key="1">
    <citation type="submission" date="2021-04" db="EMBL/GenBank/DDBJ databases">
        <authorList>
            <consortium name="Molecular Ecology Group"/>
        </authorList>
    </citation>
    <scope>NUCLEOTIDE SEQUENCE</scope>
</reference>
<evidence type="ECO:0000256" key="4">
    <source>
        <dbReference type="ARBA" id="ARBA00023187"/>
    </source>
</evidence>
<dbReference type="Pfam" id="PF19252">
    <property type="entry name" value="HIND"/>
    <property type="match status" value="1"/>
</dbReference>
<keyword evidence="9" id="KW-1185">Reference proteome</keyword>
<dbReference type="GO" id="GO:0046540">
    <property type="term" value="C:U4/U6 x U5 tri-snRNP complex"/>
    <property type="evidence" value="ECO:0007669"/>
    <property type="project" value="InterPro"/>
</dbReference>
<dbReference type="PANTHER" id="PTHR14152:SF5">
    <property type="entry name" value="U4_U6.U5 TRI-SNRNP-ASSOCIATED PROTEIN 1"/>
    <property type="match status" value="1"/>
</dbReference>
<feature type="compositionally biased region" description="Basic and acidic residues" evidence="7">
    <location>
        <begin position="45"/>
        <end position="57"/>
    </location>
</feature>
<comment type="subcellular location">
    <subcellularLocation>
        <location evidence="1">Nucleus</location>
    </subcellularLocation>
</comment>
<dbReference type="PANTHER" id="PTHR14152">
    <property type="entry name" value="SQUAMOUS CELL CARCINOMA ANTIGEN RECOGNISED BY CYTOTOXIC T LYMPHOCYTES"/>
    <property type="match status" value="1"/>
</dbReference>
<evidence type="ECO:0000256" key="2">
    <source>
        <dbReference type="ARBA" id="ARBA00006076"/>
    </source>
</evidence>